<dbReference type="InterPro" id="IPR032466">
    <property type="entry name" value="Metal_Hydrolase"/>
</dbReference>
<dbReference type="AlphaFoldDB" id="A0A419S5V1"/>
<evidence type="ECO:0000259" key="2">
    <source>
        <dbReference type="Pfam" id="PF04909"/>
    </source>
</evidence>
<comment type="caution">
    <text evidence="3">The sequence shown here is derived from an EMBL/GenBank/DDBJ whole genome shotgun (WGS) entry which is preliminary data.</text>
</comment>
<dbReference type="EMBL" id="MBTA01000023">
    <property type="protein sequence ID" value="RKD16221.1"/>
    <property type="molecule type" value="Genomic_DNA"/>
</dbReference>
<dbReference type="PANTHER" id="PTHR43569">
    <property type="entry name" value="AMIDOHYDROLASE"/>
    <property type="match status" value="1"/>
</dbReference>
<name>A0A419S5V1_9SPHI</name>
<protein>
    <submittedName>
        <fullName evidence="3">Amidohydrolase</fullName>
    </submittedName>
</protein>
<accession>A0A419S5V1</accession>
<organism evidence="3 4">
    <name type="scientific">Pelobium manganitolerans</name>
    <dbReference type="NCBI Taxonomy" id="1842495"/>
    <lineage>
        <taxon>Bacteria</taxon>
        <taxon>Pseudomonadati</taxon>
        <taxon>Bacteroidota</taxon>
        <taxon>Sphingobacteriia</taxon>
        <taxon>Sphingobacteriales</taxon>
        <taxon>Sphingobacteriaceae</taxon>
        <taxon>Pelobium</taxon>
    </lineage>
</organism>
<dbReference type="Pfam" id="PF04909">
    <property type="entry name" value="Amidohydro_2"/>
    <property type="match status" value="1"/>
</dbReference>
<evidence type="ECO:0000313" key="3">
    <source>
        <dbReference type="EMBL" id="RKD16221.1"/>
    </source>
</evidence>
<dbReference type="PANTHER" id="PTHR43569:SF2">
    <property type="entry name" value="AMIDOHYDROLASE-RELATED DOMAIN-CONTAINING PROTEIN"/>
    <property type="match status" value="1"/>
</dbReference>
<dbReference type="GO" id="GO:0016787">
    <property type="term" value="F:hydrolase activity"/>
    <property type="evidence" value="ECO:0007669"/>
    <property type="project" value="UniProtKB-KW"/>
</dbReference>
<proteinExistence type="inferred from homology"/>
<sequence>MRIDSHHHFWIFDPVRDAWINDEMQEIKRDFLPSDLEPVLKEHGFDGCVSVQADQSEAQNDFLLGFAKEHPFIKGIVGWVDLQSNAIEERLAYYAEEPLLKGFRHVLQGEAQRDFMLRPAFKNGISLLGKYGFTYDILIFPDQLKFSEELVKAFPNQKFVIDHIAKPEIKNQKMNGWDTDIRAIAQHENVFCKVSGMVTEADFKGWKPQDFEPYLDVIFQSFGTKRLMYGSDWPVCNVAGGYTKALNILENYTEKLSENEKAQFFGANAVGFYNL</sequence>
<dbReference type="InterPro" id="IPR006680">
    <property type="entry name" value="Amidohydro-rel"/>
</dbReference>
<gene>
    <name evidence="3" type="ORF">BCY91_04930</name>
</gene>
<comment type="similarity">
    <text evidence="1">Belongs to the metallo-dependent hydrolases superfamily.</text>
</comment>
<keyword evidence="3" id="KW-0378">Hydrolase</keyword>
<dbReference type="InterPro" id="IPR052350">
    <property type="entry name" value="Metallo-dep_Lactonases"/>
</dbReference>
<dbReference type="RefSeq" id="WP_120181721.1">
    <property type="nucleotide sequence ID" value="NZ_MBTA01000023.1"/>
</dbReference>
<feature type="domain" description="Amidohydrolase-related" evidence="2">
    <location>
        <begin position="3"/>
        <end position="275"/>
    </location>
</feature>
<dbReference type="SUPFAM" id="SSF51556">
    <property type="entry name" value="Metallo-dependent hydrolases"/>
    <property type="match status" value="1"/>
</dbReference>
<reference evidence="3 4" key="1">
    <citation type="submission" date="2016-07" db="EMBL/GenBank/DDBJ databases">
        <title>Genome of Pelobium manganitolerans.</title>
        <authorList>
            <person name="Wu S."/>
            <person name="Wang G."/>
        </authorList>
    </citation>
    <scope>NUCLEOTIDE SEQUENCE [LARGE SCALE GENOMIC DNA]</scope>
    <source>
        <strain evidence="3 4">YS-25</strain>
    </source>
</reference>
<dbReference type="Gene3D" id="3.20.20.140">
    <property type="entry name" value="Metal-dependent hydrolases"/>
    <property type="match status" value="1"/>
</dbReference>
<evidence type="ECO:0000256" key="1">
    <source>
        <dbReference type="ARBA" id="ARBA00038310"/>
    </source>
</evidence>
<evidence type="ECO:0000313" key="4">
    <source>
        <dbReference type="Proteomes" id="UP000283433"/>
    </source>
</evidence>
<keyword evidence="4" id="KW-1185">Reference proteome</keyword>
<dbReference type="OrthoDB" id="5450317at2"/>
<dbReference type="Proteomes" id="UP000283433">
    <property type="component" value="Unassembled WGS sequence"/>
</dbReference>